<dbReference type="Proteomes" id="UP000002664">
    <property type="component" value="Chromosome"/>
</dbReference>
<evidence type="ECO:0000313" key="1">
    <source>
        <dbReference type="EMBL" id="ADX86659.1"/>
    </source>
</evidence>
<sequence length="110" mass="12595">MIGCKDTSCVKDTLNGLLNKYGVRKNVTEIALENINELAIYRNNKILINVLKYDEIVNEVSGESEIVSAFLILSSLYSLVGIKRMEEIVKNEYGRESPIYKLYEILFKQN</sequence>
<dbReference type="KEGG" id="sir:SiRe_2614"/>
<dbReference type="HOGENOM" id="CLU_2191139_0_0_2"/>
<proteinExistence type="predicted"/>
<accession>F0NFW7</accession>
<dbReference type="eggNOG" id="arCOG07174">
    <property type="taxonomic scope" value="Archaea"/>
</dbReference>
<dbReference type="AlphaFoldDB" id="F0NFW7"/>
<name>F0NFW7_SACI5</name>
<organism evidence="1 2">
    <name type="scientific">Saccharolobus islandicus (strain REY15A)</name>
    <name type="common">Sulfolobus islandicus</name>
    <dbReference type="NCBI Taxonomy" id="930945"/>
    <lineage>
        <taxon>Archaea</taxon>
        <taxon>Thermoproteota</taxon>
        <taxon>Thermoprotei</taxon>
        <taxon>Sulfolobales</taxon>
        <taxon>Sulfolobaceae</taxon>
        <taxon>Saccharolobus</taxon>
    </lineage>
</organism>
<gene>
    <name evidence="1" type="ordered locus">SiRe_2614</name>
</gene>
<protein>
    <submittedName>
        <fullName evidence="1">Uncharacterized protein</fullName>
    </submittedName>
</protein>
<evidence type="ECO:0000313" key="2">
    <source>
        <dbReference type="Proteomes" id="UP000002664"/>
    </source>
</evidence>
<dbReference type="RefSeq" id="WP_014514389.1">
    <property type="nucleotide sequence ID" value="NC_017276.1"/>
</dbReference>
<reference evidence="1 2" key="1">
    <citation type="journal article" date="2011" name="J. Bacteriol.">
        <title>Genome analyses of icelandic strains of Sulfolobus islandicus, model organisms for genetic and virus-host interaction studies.</title>
        <authorList>
            <person name="Guo L."/>
            <person name="Brugger K."/>
            <person name="Liu C."/>
            <person name="Shah S.A."/>
            <person name="Zheng H."/>
            <person name="Zhu Y."/>
            <person name="Wang S."/>
            <person name="Lillestol R.K."/>
            <person name="Chen L."/>
            <person name="Frank J."/>
            <person name="Prangishvili D."/>
            <person name="Paulin L."/>
            <person name="She Q."/>
            <person name="Huang L."/>
            <person name="Garrett R.A."/>
        </authorList>
    </citation>
    <scope>NUCLEOTIDE SEQUENCE [LARGE SCALE GENOMIC DNA]</scope>
    <source>
        <strain evidence="1 2">REY15A</strain>
    </source>
</reference>
<dbReference type="GeneID" id="12419613"/>
<dbReference type="EMBL" id="CP002425">
    <property type="protein sequence ID" value="ADX86659.1"/>
    <property type="molecule type" value="Genomic_DNA"/>
</dbReference>
<dbReference type="STRING" id="930945.SiRe_2614"/>
<keyword evidence="2" id="KW-1185">Reference proteome</keyword>